<dbReference type="Pfam" id="PF17042">
    <property type="entry name" value="NBD_C"/>
    <property type="match status" value="1"/>
</dbReference>
<evidence type="ECO:0000256" key="6">
    <source>
        <dbReference type="ARBA" id="ARBA00023277"/>
    </source>
</evidence>
<dbReference type="GO" id="GO:0016301">
    <property type="term" value="F:kinase activity"/>
    <property type="evidence" value="ECO:0007669"/>
    <property type="project" value="UniProtKB-KW"/>
</dbReference>
<evidence type="ECO:0000313" key="10">
    <source>
        <dbReference type="EMBL" id="QNP55648.1"/>
    </source>
</evidence>
<keyword evidence="5" id="KW-0067">ATP-binding</keyword>
<evidence type="ECO:0000259" key="8">
    <source>
        <dbReference type="Pfam" id="PF07005"/>
    </source>
</evidence>
<evidence type="ECO:0000256" key="7">
    <source>
        <dbReference type="SAM" id="MobiDB-lite"/>
    </source>
</evidence>
<evidence type="ECO:0000313" key="11">
    <source>
        <dbReference type="Proteomes" id="UP000516117"/>
    </source>
</evidence>
<evidence type="ECO:0000256" key="1">
    <source>
        <dbReference type="ARBA" id="ARBA00005715"/>
    </source>
</evidence>
<evidence type="ECO:0008006" key="12">
    <source>
        <dbReference type="Google" id="ProtNLM"/>
    </source>
</evidence>
<evidence type="ECO:0000256" key="2">
    <source>
        <dbReference type="ARBA" id="ARBA00022679"/>
    </source>
</evidence>
<dbReference type="GO" id="GO:0005524">
    <property type="term" value="F:ATP binding"/>
    <property type="evidence" value="ECO:0007669"/>
    <property type="project" value="UniProtKB-KW"/>
</dbReference>
<evidence type="ECO:0000256" key="4">
    <source>
        <dbReference type="ARBA" id="ARBA00022777"/>
    </source>
</evidence>
<evidence type="ECO:0000259" key="9">
    <source>
        <dbReference type="Pfam" id="PF17042"/>
    </source>
</evidence>
<comment type="similarity">
    <text evidence="1">Belongs to the four-carbon acid sugar kinase family.</text>
</comment>
<evidence type="ECO:0000256" key="5">
    <source>
        <dbReference type="ARBA" id="ARBA00022840"/>
    </source>
</evidence>
<feature type="domain" description="Four-carbon acid sugar kinase N-terminal" evidence="8">
    <location>
        <begin position="1"/>
        <end position="62"/>
    </location>
</feature>
<evidence type="ECO:0000256" key="3">
    <source>
        <dbReference type="ARBA" id="ARBA00022741"/>
    </source>
</evidence>
<keyword evidence="11" id="KW-1185">Reference proteome</keyword>
<keyword evidence="3" id="KW-0547">Nucleotide-binding</keyword>
<dbReference type="Gene3D" id="3.40.980.20">
    <property type="entry name" value="Four-carbon acid sugar kinase, nucleotide binding domain"/>
    <property type="match status" value="1"/>
</dbReference>
<organism evidence="10 11">
    <name type="scientific">Tessaracoccus defluvii</name>
    <dbReference type="NCBI Taxonomy" id="1285901"/>
    <lineage>
        <taxon>Bacteria</taxon>
        <taxon>Bacillati</taxon>
        <taxon>Actinomycetota</taxon>
        <taxon>Actinomycetes</taxon>
        <taxon>Propionibacteriales</taxon>
        <taxon>Propionibacteriaceae</taxon>
        <taxon>Tessaracoccus</taxon>
    </lineage>
</organism>
<dbReference type="SUPFAM" id="SSF142764">
    <property type="entry name" value="YgbK-like"/>
    <property type="match status" value="1"/>
</dbReference>
<gene>
    <name evidence="10" type="ORF">H9L22_16040</name>
</gene>
<dbReference type="InterPro" id="IPR010737">
    <property type="entry name" value="4-carb_acid_sugar_kinase_N"/>
</dbReference>
<protein>
    <recommendedName>
        <fullName evidence="12">Four-carbon acid sugar kinase nucleotide binding domain-containing protein</fullName>
    </recommendedName>
</protein>
<dbReference type="Gene3D" id="3.40.50.10840">
    <property type="entry name" value="Putative sugar-binding, N-terminal domain"/>
    <property type="match status" value="1"/>
</dbReference>
<reference evidence="10 11" key="1">
    <citation type="submission" date="2020-08" db="EMBL/GenBank/DDBJ databases">
        <title>Genome sequence of Tessaracoccus defluvii JCM 17540T.</title>
        <authorList>
            <person name="Hyun D.-W."/>
            <person name="Bae J.-W."/>
        </authorList>
    </citation>
    <scope>NUCLEOTIDE SEQUENCE [LARGE SCALE GENOMIC DNA]</scope>
    <source>
        <strain evidence="10 11">JCM 17540</strain>
    </source>
</reference>
<keyword evidence="6" id="KW-0119">Carbohydrate metabolism</keyword>
<dbReference type="KEGG" id="tdf:H9L22_16040"/>
<dbReference type="Pfam" id="PF07005">
    <property type="entry name" value="SBD_N"/>
    <property type="match status" value="1"/>
</dbReference>
<proteinExistence type="inferred from homology"/>
<feature type="region of interest" description="Disordered" evidence="7">
    <location>
        <begin position="58"/>
        <end position="113"/>
    </location>
</feature>
<dbReference type="InterPro" id="IPR042213">
    <property type="entry name" value="NBD_C_sf"/>
</dbReference>
<dbReference type="AlphaFoldDB" id="A0A7H0H532"/>
<keyword evidence="2" id="KW-0808">Transferase</keyword>
<dbReference type="InterPro" id="IPR037051">
    <property type="entry name" value="4-carb_acid_sugar_kinase_N_sf"/>
</dbReference>
<dbReference type="EMBL" id="CP060789">
    <property type="protein sequence ID" value="QNP55648.1"/>
    <property type="molecule type" value="Genomic_DNA"/>
</dbReference>
<dbReference type="InterPro" id="IPR031475">
    <property type="entry name" value="NBD_C"/>
</dbReference>
<accession>A0A7H0H532</accession>
<feature type="domain" description="Four-carbon acid sugar kinase nucleotide binding" evidence="9">
    <location>
        <begin position="113"/>
        <end position="251"/>
    </location>
</feature>
<keyword evidence="4" id="KW-0418">Kinase</keyword>
<dbReference type="Proteomes" id="UP000516117">
    <property type="component" value="Chromosome"/>
</dbReference>
<sequence length="269" mass="27997">MSRHPSTPIDEADLTVFLARQTGRPVTSRPRTTYAAGGPLTGEGVVVLDALEDDDLRAAGGSSSAWHRGRSSRWDRAGSAAPSGSTSAPLTPARTRTRPCPRPCAGARGEPEPLTARQIAVAEEDGWPCRAAADADLADPAGLARWALDALSARGRAIIHTRELSGPGLLARIAALFESLWREARAAGDPLVVVCGGDTSSRLVRGSGADALEIDAVVAGNVPISRLVGSSWVDGARVVLKGGQVGPEDLFNRLAGRTSDLTDLTKESL</sequence>
<feature type="compositionally biased region" description="Low complexity" evidence="7">
    <location>
        <begin position="77"/>
        <end position="94"/>
    </location>
</feature>
<name>A0A7H0H532_9ACTN</name>